<dbReference type="GO" id="GO:0016788">
    <property type="term" value="F:hydrolase activity, acting on ester bonds"/>
    <property type="evidence" value="ECO:0007669"/>
    <property type="project" value="InterPro"/>
</dbReference>
<dbReference type="InterPro" id="IPR001130">
    <property type="entry name" value="TatD-like"/>
</dbReference>
<evidence type="ECO:0000256" key="1">
    <source>
        <dbReference type="ARBA" id="ARBA00009275"/>
    </source>
</evidence>
<dbReference type="OrthoDB" id="413993at2759"/>
<evidence type="ECO:0000313" key="3">
    <source>
        <dbReference type="Proteomes" id="UP000271974"/>
    </source>
</evidence>
<dbReference type="EMBL" id="RQTK01001777">
    <property type="protein sequence ID" value="RUS69212.1"/>
    <property type="molecule type" value="Genomic_DNA"/>
</dbReference>
<feature type="non-terminal residue" evidence="2">
    <location>
        <position position="147"/>
    </location>
</feature>
<proteinExistence type="inferred from homology"/>
<dbReference type="SUPFAM" id="SSF51556">
    <property type="entry name" value="Metallo-dependent hydrolases"/>
    <property type="match status" value="1"/>
</dbReference>
<comment type="similarity">
    <text evidence="1">Belongs to the metallo-dependent hydrolases superfamily. TatD-type hydrolase family.</text>
</comment>
<name>A0A3S1AWN1_ELYCH</name>
<dbReference type="PANTHER" id="PTHR46124">
    <property type="entry name" value="D-AMINOACYL-TRNA DEACYLASE"/>
    <property type="match status" value="1"/>
</dbReference>
<dbReference type="Pfam" id="PF01026">
    <property type="entry name" value="TatD_DNase"/>
    <property type="match status" value="1"/>
</dbReference>
<reference evidence="2 3" key="1">
    <citation type="submission" date="2019-01" db="EMBL/GenBank/DDBJ databases">
        <title>A draft genome assembly of the solar-powered sea slug Elysia chlorotica.</title>
        <authorList>
            <person name="Cai H."/>
            <person name="Li Q."/>
            <person name="Fang X."/>
            <person name="Li J."/>
            <person name="Curtis N.E."/>
            <person name="Altenburger A."/>
            <person name="Shibata T."/>
            <person name="Feng M."/>
            <person name="Maeda T."/>
            <person name="Schwartz J.A."/>
            <person name="Shigenobu S."/>
            <person name="Lundholm N."/>
            <person name="Nishiyama T."/>
            <person name="Yang H."/>
            <person name="Hasebe M."/>
            <person name="Li S."/>
            <person name="Pierce S.K."/>
            <person name="Wang J."/>
        </authorList>
    </citation>
    <scope>NUCLEOTIDE SEQUENCE [LARGE SCALE GENOMIC DNA]</scope>
    <source>
        <strain evidence="2">EC2010</strain>
        <tissue evidence="2">Whole organism of an adult</tissue>
    </source>
</reference>
<comment type="caution">
    <text evidence="2">The sequence shown here is derived from an EMBL/GenBank/DDBJ whole genome shotgun (WGS) entry which is preliminary data.</text>
</comment>
<feature type="non-terminal residue" evidence="2">
    <location>
        <position position="1"/>
    </location>
</feature>
<dbReference type="Proteomes" id="UP000271974">
    <property type="component" value="Unassembled WGS sequence"/>
</dbReference>
<sequence>IAFGLHPAFIDKHHIDKISELEKYTQTHNTKLIGEIGLDKRFKNYDRQIDIFTKQVNIANNLHKPIIIHSVKSHNEIKIIKDSKFKHGGIIHAFNGNAEIARTYIELGFKLGIGGLLINPNTNLKNVLKKISIENILLETDSTDMKP</sequence>
<dbReference type="GO" id="GO:0005829">
    <property type="term" value="C:cytosol"/>
    <property type="evidence" value="ECO:0007669"/>
    <property type="project" value="TreeGrafter"/>
</dbReference>
<evidence type="ECO:0000313" key="2">
    <source>
        <dbReference type="EMBL" id="RUS69212.1"/>
    </source>
</evidence>
<dbReference type="AlphaFoldDB" id="A0A3S1AWN1"/>
<dbReference type="PANTHER" id="PTHR46124:SF3">
    <property type="entry name" value="HYDROLASE"/>
    <property type="match status" value="1"/>
</dbReference>
<keyword evidence="3" id="KW-1185">Reference proteome</keyword>
<accession>A0A3S1AWN1</accession>
<protein>
    <recommendedName>
        <fullName evidence="4">TatD related DNase</fullName>
    </recommendedName>
</protein>
<gene>
    <name evidence="2" type="ORF">EGW08_023026</name>
</gene>
<organism evidence="2 3">
    <name type="scientific">Elysia chlorotica</name>
    <name type="common">Eastern emerald elysia</name>
    <name type="synonym">Sea slug</name>
    <dbReference type="NCBI Taxonomy" id="188477"/>
    <lineage>
        <taxon>Eukaryota</taxon>
        <taxon>Metazoa</taxon>
        <taxon>Spiralia</taxon>
        <taxon>Lophotrochozoa</taxon>
        <taxon>Mollusca</taxon>
        <taxon>Gastropoda</taxon>
        <taxon>Heterobranchia</taxon>
        <taxon>Euthyneura</taxon>
        <taxon>Panpulmonata</taxon>
        <taxon>Sacoglossa</taxon>
        <taxon>Placobranchoidea</taxon>
        <taxon>Plakobranchidae</taxon>
        <taxon>Elysia</taxon>
    </lineage>
</organism>
<evidence type="ECO:0008006" key="4">
    <source>
        <dbReference type="Google" id="ProtNLM"/>
    </source>
</evidence>
<dbReference type="Gene3D" id="3.20.20.140">
    <property type="entry name" value="Metal-dependent hydrolases"/>
    <property type="match status" value="1"/>
</dbReference>
<dbReference type="InterPro" id="IPR032466">
    <property type="entry name" value="Metal_Hydrolase"/>
</dbReference>